<keyword evidence="2" id="KW-0812">Transmembrane</keyword>
<accession>D2H6P6</accession>
<keyword evidence="4" id="KW-0560">Oxidoreductase</keyword>
<evidence type="ECO:0000256" key="2">
    <source>
        <dbReference type="ARBA" id="ARBA00022692"/>
    </source>
</evidence>
<dbReference type="AlphaFoldDB" id="D2H6P6"/>
<feature type="non-terminal residue" evidence="6">
    <location>
        <position position="1"/>
    </location>
</feature>
<dbReference type="InParanoid" id="D2H6P6"/>
<dbReference type="HOGENOM" id="CLU_1880246_0_0_1"/>
<comment type="subcellular location">
    <subcellularLocation>
        <location evidence="1">Endomembrane system</location>
        <topology evidence="1">Multi-pass membrane protein</topology>
    </subcellularLocation>
</comment>
<dbReference type="PANTHER" id="PTHR21624">
    <property type="entry name" value="STEROL DESATURASE-RELATED PROTEIN"/>
    <property type="match status" value="1"/>
</dbReference>
<evidence type="ECO:0000256" key="4">
    <source>
        <dbReference type="ARBA" id="ARBA00023002"/>
    </source>
</evidence>
<dbReference type="InterPro" id="IPR051689">
    <property type="entry name" value="Sterol_desaturase/TMEM195"/>
</dbReference>
<dbReference type="GO" id="GO:0006643">
    <property type="term" value="P:membrane lipid metabolic process"/>
    <property type="evidence" value="ECO:0007669"/>
    <property type="project" value="TreeGrafter"/>
</dbReference>
<keyword evidence="3" id="KW-1133">Transmembrane helix</keyword>
<name>D2H6P6_AILME</name>
<evidence type="ECO:0000313" key="6">
    <source>
        <dbReference type="EMBL" id="EFB24775.1"/>
    </source>
</evidence>
<reference evidence="6" key="1">
    <citation type="journal article" date="2010" name="Nature">
        <title>The sequence and de novo assembly of the giant panda genome.</title>
        <authorList>
            <person name="Li R."/>
            <person name="Fan W."/>
            <person name="Tian G."/>
            <person name="Zhu H."/>
            <person name="He L."/>
            <person name="Cai J."/>
            <person name="Huang Q."/>
            <person name="Cai Q."/>
            <person name="Li B."/>
            <person name="Bai Y."/>
            <person name="Zhang Z."/>
            <person name="Zhang Y."/>
            <person name="Wang W."/>
            <person name="Li J."/>
            <person name="Wei F."/>
            <person name="Li H."/>
            <person name="Jian M."/>
            <person name="Li J."/>
            <person name="Zhang Z."/>
            <person name="Nielsen R."/>
            <person name="Li D."/>
            <person name="Gu W."/>
            <person name="Yang Z."/>
            <person name="Xuan Z."/>
            <person name="Ryder O.A."/>
            <person name="Leung F.C."/>
            <person name="Zhou Y."/>
            <person name="Cao J."/>
            <person name="Sun X."/>
            <person name="Fu Y."/>
            <person name="Fang X."/>
            <person name="Guo X."/>
            <person name="Wang B."/>
            <person name="Hou R."/>
            <person name="Shen F."/>
            <person name="Mu B."/>
            <person name="Ni P."/>
            <person name="Lin R."/>
            <person name="Qian W."/>
            <person name="Wang G."/>
            <person name="Yu C."/>
            <person name="Nie W."/>
            <person name="Wang J."/>
            <person name="Wu Z."/>
            <person name="Liang H."/>
            <person name="Min J."/>
            <person name="Wu Q."/>
            <person name="Cheng S."/>
            <person name="Ruan J."/>
            <person name="Wang M."/>
            <person name="Shi Z."/>
            <person name="Wen M."/>
            <person name="Liu B."/>
            <person name="Ren X."/>
            <person name="Zheng H."/>
            <person name="Dong D."/>
            <person name="Cook K."/>
            <person name="Shan G."/>
            <person name="Zhang H."/>
            <person name="Kosiol C."/>
            <person name="Xie X."/>
            <person name="Lu Z."/>
            <person name="Zheng H."/>
            <person name="Li Y."/>
            <person name="Steiner C.C."/>
            <person name="Lam T.T."/>
            <person name="Lin S."/>
            <person name="Zhang Q."/>
            <person name="Li G."/>
            <person name="Tian J."/>
            <person name="Gong T."/>
            <person name="Liu H."/>
            <person name="Zhang D."/>
            <person name="Fang L."/>
            <person name="Ye C."/>
            <person name="Zhang J."/>
            <person name="Hu W."/>
            <person name="Xu A."/>
            <person name="Ren Y."/>
            <person name="Zhang G."/>
            <person name="Bruford M.W."/>
            <person name="Li Q."/>
            <person name="Ma L."/>
            <person name="Guo Y."/>
            <person name="An N."/>
            <person name="Hu Y."/>
            <person name="Zheng Y."/>
            <person name="Shi Y."/>
            <person name="Li Z."/>
            <person name="Liu Q."/>
            <person name="Chen Y."/>
            <person name="Zhao J."/>
            <person name="Qu N."/>
            <person name="Zhao S."/>
            <person name="Tian F."/>
            <person name="Wang X."/>
            <person name="Wang H."/>
            <person name="Xu L."/>
            <person name="Liu X."/>
            <person name="Vinar T."/>
            <person name="Wang Y."/>
            <person name="Lam T.W."/>
            <person name="Yiu S.M."/>
            <person name="Liu S."/>
            <person name="Zhang H."/>
            <person name="Li D."/>
            <person name="Huang Y."/>
            <person name="Wang X."/>
            <person name="Yang G."/>
            <person name="Jiang Z."/>
            <person name="Wang J."/>
            <person name="Qin N."/>
            <person name="Li L."/>
            <person name="Li J."/>
            <person name="Bolund L."/>
            <person name="Kristiansen K."/>
            <person name="Wong G.K."/>
            <person name="Olson M."/>
            <person name="Zhang X."/>
            <person name="Li S."/>
            <person name="Yang H."/>
            <person name="Wang J."/>
            <person name="Wang J."/>
        </authorList>
    </citation>
    <scope>NUCLEOTIDE SEQUENCE [LARGE SCALE GENOMIC DNA]</scope>
</reference>
<dbReference type="GO" id="GO:0050479">
    <property type="term" value="F:glyceryl-ether monooxygenase activity"/>
    <property type="evidence" value="ECO:0007669"/>
    <property type="project" value="TreeGrafter"/>
</dbReference>
<dbReference type="EMBL" id="GL192533">
    <property type="protein sequence ID" value="EFB24775.1"/>
    <property type="molecule type" value="Genomic_DNA"/>
</dbReference>
<evidence type="ECO:0008006" key="7">
    <source>
        <dbReference type="Google" id="ProtNLM"/>
    </source>
</evidence>
<proteinExistence type="predicted"/>
<dbReference type="PANTHER" id="PTHR21624:SF1">
    <property type="entry name" value="ALKYLGLYCEROL MONOOXYGENASE"/>
    <property type="match status" value="1"/>
</dbReference>
<dbReference type="GO" id="GO:0016020">
    <property type="term" value="C:membrane"/>
    <property type="evidence" value="ECO:0007669"/>
    <property type="project" value="GOC"/>
</dbReference>
<sequence>NPEAQQDVSVSQGIRMMFYMMKPNETSFQTLEEVPDYVKQATPFFISLILLELVISWFLKGKPPGRLDDALTSISAGIFSRLPSLFSRSIELTTYIYIWENYRLISLPWHSPWTWYLTFLGVDFGYYWFHRMAH</sequence>
<dbReference type="GO" id="GO:0005783">
    <property type="term" value="C:endoplasmic reticulum"/>
    <property type="evidence" value="ECO:0007669"/>
    <property type="project" value="TreeGrafter"/>
</dbReference>
<evidence type="ECO:0000256" key="5">
    <source>
        <dbReference type="ARBA" id="ARBA00023136"/>
    </source>
</evidence>
<evidence type="ECO:0000256" key="1">
    <source>
        <dbReference type="ARBA" id="ARBA00004127"/>
    </source>
</evidence>
<evidence type="ECO:0000256" key="3">
    <source>
        <dbReference type="ARBA" id="ARBA00022989"/>
    </source>
</evidence>
<organism evidence="6">
    <name type="scientific">Ailuropoda melanoleuca</name>
    <name type="common">Giant panda</name>
    <dbReference type="NCBI Taxonomy" id="9646"/>
    <lineage>
        <taxon>Eukaryota</taxon>
        <taxon>Metazoa</taxon>
        <taxon>Chordata</taxon>
        <taxon>Craniata</taxon>
        <taxon>Vertebrata</taxon>
        <taxon>Euteleostomi</taxon>
        <taxon>Mammalia</taxon>
        <taxon>Eutheria</taxon>
        <taxon>Laurasiatheria</taxon>
        <taxon>Carnivora</taxon>
        <taxon>Caniformia</taxon>
        <taxon>Ursidae</taxon>
        <taxon>Ailuropoda</taxon>
    </lineage>
</organism>
<gene>
    <name evidence="6" type="ORF">PANDA_005666</name>
</gene>
<keyword evidence="5" id="KW-0472">Membrane</keyword>
<feature type="non-terminal residue" evidence="6">
    <location>
        <position position="134"/>
    </location>
</feature>
<protein>
    <recommendedName>
        <fullName evidence="7">Fatty acid hydroxylase domain-containing protein</fullName>
    </recommendedName>
</protein>